<feature type="transmembrane region" description="Helical" evidence="1">
    <location>
        <begin position="21"/>
        <end position="44"/>
    </location>
</feature>
<keyword evidence="1" id="KW-1133">Transmembrane helix</keyword>
<dbReference type="EMBL" id="GBHO01039410">
    <property type="protein sequence ID" value="JAG04194.1"/>
    <property type="molecule type" value="Transcribed_RNA"/>
</dbReference>
<keyword evidence="1" id="KW-0812">Transmembrane</keyword>
<protein>
    <submittedName>
        <fullName evidence="2">Sodium/hydrogen exchanger 8</fullName>
    </submittedName>
</protein>
<gene>
    <name evidence="2" type="primary">NHX8_0</name>
    <name evidence="2" type="ORF">CM83_99326</name>
</gene>
<accession>A0A0A9W8U1</accession>
<evidence type="ECO:0000256" key="1">
    <source>
        <dbReference type="SAM" id="Phobius"/>
    </source>
</evidence>
<feature type="transmembrane region" description="Helical" evidence="1">
    <location>
        <begin position="262"/>
        <end position="287"/>
    </location>
</feature>
<feature type="non-terminal residue" evidence="2">
    <location>
        <position position="291"/>
    </location>
</feature>
<feature type="transmembrane region" description="Helical" evidence="1">
    <location>
        <begin position="115"/>
        <end position="141"/>
    </location>
</feature>
<keyword evidence="1" id="KW-0472">Membrane</keyword>
<dbReference type="AlphaFoldDB" id="A0A0A9W8U1"/>
<feature type="transmembrane region" description="Helical" evidence="1">
    <location>
        <begin position="50"/>
        <end position="72"/>
    </location>
</feature>
<evidence type="ECO:0000313" key="2">
    <source>
        <dbReference type="EMBL" id="JAG04194.1"/>
    </source>
</evidence>
<feature type="transmembrane region" description="Helical" evidence="1">
    <location>
        <begin position="217"/>
        <end position="242"/>
    </location>
</feature>
<feature type="transmembrane region" description="Helical" evidence="1">
    <location>
        <begin position="84"/>
        <end position="103"/>
    </location>
</feature>
<proteinExistence type="predicted"/>
<reference evidence="2" key="2">
    <citation type="submission" date="2014-07" db="EMBL/GenBank/DDBJ databases">
        <authorList>
            <person name="Hull J."/>
        </authorList>
    </citation>
    <scope>NUCLEOTIDE SEQUENCE</scope>
</reference>
<name>A0A0A9W8U1_LYGHE</name>
<organism evidence="2">
    <name type="scientific">Lygus hesperus</name>
    <name type="common">Western plant bug</name>
    <dbReference type="NCBI Taxonomy" id="30085"/>
    <lineage>
        <taxon>Eukaryota</taxon>
        <taxon>Metazoa</taxon>
        <taxon>Ecdysozoa</taxon>
        <taxon>Arthropoda</taxon>
        <taxon>Hexapoda</taxon>
        <taxon>Insecta</taxon>
        <taxon>Pterygota</taxon>
        <taxon>Neoptera</taxon>
        <taxon>Paraneoptera</taxon>
        <taxon>Hemiptera</taxon>
        <taxon>Heteroptera</taxon>
        <taxon>Panheteroptera</taxon>
        <taxon>Cimicomorpha</taxon>
        <taxon>Miridae</taxon>
        <taxon>Mirini</taxon>
        <taxon>Lygus</taxon>
    </lineage>
</organism>
<reference evidence="2" key="1">
    <citation type="journal article" date="2014" name="PLoS ONE">
        <title>Transcriptome-Based Identification of ABC Transporters in the Western Tarnished Plant Bug Lygus hesperus.</title>
        <authorList>
            <person name="Hull J.J."/>
            <person name="Chaney K."/>
            <person name="Geib S.M."/>
            <person name="Fabrick J.A."/>
            <person name="Brent C.S."/>
            <person name="Walsh D."/>
            <person name="Lavine L.C."/>
        </authorList>
    </citation>
    <scope>NUCLEOTIDE SEQUENCE</scope>
</reference>
<sequence>MVRKVFDYIMDDPVFGEKEDAGTVPLVVSVLCLSLMFGIIAKLIFDRYSITIYFVLVLVSGYGVGKICNYFYTDRELLITISSIIPSWSFKILVPIFVYTMAYRLEHVKFLGMSQIFLITIFGSIFYSIAFSLLMAIMFGVHKLSFDWQLRTLAILCFSVYIFQPELTIEKLESKGGHVKYLQALLKSEILWVSLVSFTVGDIIYESKEFSGGNTELFLLVLQQFSGVFVGLAYGIVVQFFYKYAYNDPWVSPLISFPMTFLVYSSAELIRTSGCAAIAFYATYVTVIHKP</sequence>